<organism evidence="1 2">
    <name type="scientific">Vespula squamosa</name>
    <name type="common">Southern yellow jacket</name>
    <name type="synonym">Wasp</name>
    <dbReference type="NCBI Taxonomy" id="30214"/>
    <lineage>
        <taxon>Eukaryota</taxon>
        <taxon>Metazoa</taxon>
        <taxon>Ecdysozoa</taxon>
        <taxon>Arthropoda</taxon>
        <taxon>Hexapoda</taxon>
        <taxon>Insecta</taxon>
        <taxon>Pterygota</taxon>
        <taxon>Neoptera</taxon>
        <taxon>Endopterygota</taxon>
        <taxon>Hymenoptera</taxon>
        <taxon>Apocrita</taxon>
        <taxon>Aculeata</taxon>
        <taxon>Vespoidea</taxon>
        <taxon>Vespidae</taxon>
        <taxon>Vespinae</taxon>
        <taxon>Vespula</taxon>
    </lineage>
</organism>
<dbReference type="EMBL" id="JAUDFV010000110">
    <property type="protein sequence ID" value="KAL2730668.1"/>
    <property type="molecule type" value="Genomic_DNA"/>
</dbReference>
<proteinExistence type="predicted"/>
<evidence type="ECO:0000313" key="1">
    <source>
        <dbReference type="EMBL" id="KAL2730668.1"/>
    </source>
</evidence>
<dbReference type="Proteomes" id="UP001607302">
    <property type="component" value="Unassembled WGS sequence"/>
</dbReference>
<dbReference type="AlphaFoldDB" id="A0ABD2BDV1"/>
<reference evidence="1 2" key="1">
    <citation type="journal article" date="2024" name="Ann. Entomol. Soc. Am.">
        <title>Genomic analyses of the southern and eastern yellowjacket wasps (Hymenoptera: Vespidae) reveal evolutionary signatures of social life.</title>
        <authorList>
            <person name="Catto M.A."/>
            <person name="Caine P.B."/>
            <person name="Orr S.E."/>
            <person name="Hunt B.G."/>
            <person name="Goodisman M.A.D."/>
        </authorList>
    </citation>
    <scope>NUCLEOTIDE SEQUENCE [LARGE SCALE GENOMIC DNA]</scope>
    <source>
        <strain evidence="1">233</strain>
        <tissue evidence="1">Head and thorax</tissue>
    </source>
</reference>
<evidence type="ECO:0000313" key="2">
    <source>
        <dbReference type="Proteomes" id="UP001607302"/>
    </source>
</evidence>
<sequence>MNSLKSVVLSNAAGQYVSSFEERTLSCSRIFSLDEIMLEKININSEEDDSSDSDIIQLTGKRRNLIYSESDENDVKGNILVKDSISSSEEWEDVTELEVPSTINFDKHHQISGPQIPNNVKRSMDYFTLYFTNELWHNVVGRFLQILWMIHLKKPARSDSTIRTHIQKASHYLEYIDSNYLKYRNLDKISYQIRQFMLMNLWLNLKAEYHLLRTIRISQSNGVYAYTK</sequence>
<gene>
    <name evidence="1" type="ORF">V1478_005081</name>
</gene>
<comment type="caution">
    <text evidence="1">The sequence shown here is derived from an EMBL/GenBank/DDBJ whole genome shotgun (WGS) entry which is preliminary data.</text>
</comment>
<protein>
    <submittedName>
        <fullName evidence="1">PiggyBac transposable element-derived protein 4-like</fullName>
    </submittedName>
</protein>
<keyword evidence="2" id="KW-1185">Reference proteome</keyword>
<accession>A0ABD2BDV1</accession>
<name>A0ABD2BDV1_VESSQ</name>